<gene>
    <name evidence="9" type="primary">lacF_7</name>
    <name evidence="9" type="ORF">BEI61_00653</name>
</gene>
<dbReference type="SUPFAM" id="SSF161098">
    <property type="entry name" value="MetI-like"/>
    <property type="match status" value="1"/>
</dbReference>
<evidence type="ECO:0000256" key="4">
    <source>
        <dbReference type="ARBA" id="ARBA00022692"/>
    </source>
</evidence>
<feature type="transmembrane region" description="Helical" evidence="7">
    <location>
        <begin position="130"/>
        <end position="147"/>
    </location>
</feature>
<dbReference type="Proteomes" id="UP000094067">
    <property type="component" value="Unassembled WGS sequence"/>
</dbReference>
<dbReference type="InterPro" id="IPR035906">
    <property type="entry name" value="MetI-like_sf"/>
</dbReference>
<dbReference type="RefSeq" id="WP_159464063.1">
    <property type="nucleotide sequence ID" value="NZ_DBFYTC010000054.1"/>
</dbReference>
<dbReference type="PROSITE" id="PS50928">
    <property type="entry name" value="ABC_TM1"/>
    <property type="match status" value="1"/>
</dbReference>
<dbReference type="GO" id="GO:0055085">
    <property type="term" value="P:transmembrane transport"/>
    <property type="evidence" value="ECO:0007669"/>
    <property type="project" value="InterPro"/>
</dbReference>
<organism evidence="9 10">
    <name type="scientific">Eisenbergiella tayi</name>
    <dbReference type="NCBI Taxonomy" id="1432052"/>
    <lineage>
        <taxon>Bacteria</taxon>
        <taxon>Bacillati</taxon>
        <taxon>Bacillota</taxon>
        <taxon>Clostridia</taxon>
        <taxon>Lachnospirales</taxon>
        <taxon>Lachnospiraceae</taxon>
        <taxon>Eisenbergiella</taxon>
    </lineage>
</organism>
<dbReference type="InterPro" id="IPR000515">
    <property type="entry name" value="MetI-like"/>
</dbReference>
<dbReference type="InterPro" id="IPR051393">
    <property type="entry name" value="ABC_transporter_permease"/>
</dbReference>
<evidence type="ECO:0000313" key="10">
    <source>
        <dbReference type="Proteomes" id="UP000094067"/>
    </source>
</evidence>
<evidence type="ECO:0000256" key="6">
    <source>
        <dbReference type="ARBA" id="ARBA00023136"/>
    </source>
</evidence>
<dbReference type="CDD" id="cd06261">
    <property type="entry name" value="TM_PBP2"/>
    <property type="match status" value="1"/>
</dbReference>
<evidence type="ECO:0000256" key="3">
    <source>
        <dbReference type="ARBA" id="ARBA00022475"/>
    </source>
</evidence>
<feature type="domain" description="ABC transmembrane type-1" evidence="8">
    <location>
        <begin position="69"/>
        <end position="279"/>
    </location>
</feature>
<evidence type="ECO:0000256" key="2">
    <source>
        <dbReference type="ARBA" id="ARBA00022448"/>
    </source>
</evidence>
<feature type="transmembrane region" description="Helical" evidence="7">
    <location>
        <begin position="72"/>
        <end position="94"/>
    </location>
</feature>
<feature type="transmembrane region" description="Helical" evidence="7">
    <location>
        <begin position="12"/>
        <end position="31"/>
    </location>
</feature>
<dbReference type="Pfam" id="PF00528">
    <property type="entry name" value="BPD_transp_1"/>
    <property type="match status" value="1"/>
</dbReference>
<dbReference type="PANTHER" id="PTHR30193">
    <property type="entry name" value="ABC TRANSPORTER PERMEASE PROTEIN"/>
    <property type="match status" value="1"/>
</dbReference>
<protein>
    <submittedName>
        <fullName evidence="9">Lactose transport system permease protein LacF</fullName>
    </submittedName>
</protein>
<comment type="subcellular location">
    <subcellularLocation>
        <location evidence="1 7">Cell membrane</location>
        <topology evidence="1 7">Multi-pass membrane protein</topology>
    </subcellularLocation>
</comment>
<evidence type="ECO:0000259" key="8">
    <source>
        <dbReference type="PROSITE" id="PS50928"/>
    </source>
</evidence>
<keyword evidence="3" id="KW-1003">Cell membrane</keyword>
<dbReference type="EMBL" id="MCGH01000001">
    <property type="protein sequence ID" value="ODM09024.1"/>
    <property type="molecule type" value="Genomic_DNA"/>
</dbReference>
<dbReference type="GO" id="GO:0005886">
    <property type="term" value="C:plasma membrane"/>
    <property type="evidence" value="ECO:0007669"/>
    <property type="project" value="UniProtKB-SubCell"/>
</dbReference>
<dbReference type="PATRIC" id="fig|1432052.4.peg.732"/>
<keyword evidence="2 7" id="KW-0813">Transport</keyword>
<evidence type="ECO:0000256" key="5">
    <source>
        <dbReference type="ARBA" id="ARBA00022989"/>
    </source>
</evidence>
<dbReference type="AlphaFoldDB" id="A0A1E3AJY4"/>
<dbReference type="Gene3D" id="1.10.3720.10">
    <property type="entry name" value="MetI-like"/>
    <property type="match status" value="1"/>
</dbReference>
<evidence type="ECO:0000256" key="7">
    <source>
        <dbReference type="RuleBase" id="RU363032"/>
    </source>
</evidence>
<feature type="transmembrane region" description="Helical" evidence="7">
    <location>
        <begin position="260"/>
        <end position="283"/>
    </location>
</feature>
<name>A0A1E3AJY4_9FIRM</name>
<evidence type="ECO:0000313" key="9">
    <source>
        <dbReference type="EMBL" id="ODM09024.1"/>
    </source>
</evidence>
<feature type="transmembrane region" description="Helical" evidence="7">
    <location>
        <begin position="154"/>
        <end position="176"/>
    </location>
</feature>
<dbReference type="PANTHER" id="PTHR30193:SF37">
    <property type="entry name" value="INNER MEMBRANE ABC TRANSPORTER PERMEASE PROTEIN YCJO"/>
    <property type="match status" value="1"/>
</dbReference>
<sequence>MINFRNSRKIGFMCVLPLILFVLVYMVYPVFYNVRISFYDWNGIDPDMTFIGAANFINIFKDKVFRIVLRNFLLFALFTVTVQAVLGFLLADMFQKKFVGRDVSKAILFMPAILSSIIIGQVFYRLLDPNIGYLKGILSFFGVSAPLSNPKLAIWAIIIVNIWQWTGYSMTLYYGAMAGISEDLYEAAKIDGATHFQIMRKITFPLVRGTTYNLTIIGVIGALKQYDLVASLTGGGPANSTQTFATYLYEAAFTNYEQGYASAIAVVMFLIAGVITVFQLRLYNSKTIY</sequence>
<comment type="similarity">
    <text evidence="7">Belongs to the binding-protein-dependent transport system permease family.</text>
</comment>
<evidence type="ECO:0000256" key="1">
    <source>
        <dbReference type="ARBA" id="ARBA00004651"/>
    </source>
</evidence>
<proteinExistence type="inferred from homology"/>
<feature type="transmembrane region" description="Helical" evidence="7">
    <location>
        <begin position="106"/>
        <end position="124"/>
    </location>
</feature>
<accession>A0A1E3AJY4</accession>
<reference evidence="9 10" key="1">
    <citation type="submission" date="2016-07" db="EMBL/GenBank/DDBJ databases">
        <title>Characterization of isolates of Eisenbergiella tayi derived from blood cultures, using whole genome sequencing.</title>
        <authorList>
            <person name="Burdz T."/>
            <person name="Wiebe D."/>
            <person name="Huynh C."/>
            <person name="Bernard K."/>
        </authorList>
    </citation>
    <scope>NUCLEOTIDE SEQUENCE [LARGE SCALE GENOMIC DNA]</scope>
    <source>
        <strain evidence="9 10">NML 110608</strain>
    </source>
</reference>
<keyword evidence="5 7" id="KW-1133">Transmembrane helix</keyword>
<keyword evidence="4 7" id="KW-0812">Transmembrane</keyword>
<comment type="caution">
    <text evidence="9">The sequence shown here is derived from an EMBL/GenBank/DDBJ whole genome shotgun (WGS) entry which is preliminary data.</text>
</comment>
<keyword evidence="6 7" id="KW-0472">Membrane</keyword>